<evidence type="ECO:0000256" key="1">
    <source>
        <dbReference type="SAM" id="SignalP"/>
    </source>
</evidence>
<keyword evidence="3" id="KW-1185">Reference proteome</keyword>
<accession>A0A1Y2EZI1</accession>
<comment type="caution">
    <text evidence="2">The sequence shown here is derived from an EMBL/GenBank/DDBJ whole genome shotgun (WGS) entry which is preliminary data.</text>
</comment>
<feature type="signal peptide" evidence="1">
    <location>
        <begin position="1"/>
        <end position="18"/>
    </location>
</feature>
<evidence type="ECO:0008006" key="4">
    <source>
        <dbReference type="Google" id="ProtNLM"/>
    </source>
</evidence>
<dbReference type="OrthoDB" id="3361196at2759"/>
<dbReference type="EMBL" id="MCGR01000034">
    <property type="protein sequence ID" value="ORY76526.1"/>
    <property type="molecule type" value="Genomic_DNA"/>
</dbReference>
<feature type="chain" id="PRO_5012146808" description="Stretch-activated Ca2+-permeable channel component-domain-containing protein" evidence="1">
    <location>
        <begin position="19"/>
        <end position="226"/>
    </location>
</feature>
<sequence>MPLTALPLLSALILAAQAAPFPQATARPPSLALLEQQSIPLNLTSSLVKKGYEVGDVPYFPTDIPSCGVCEPSWSSISSCAAAAPAFESWMNMIYNPAAWYAVIKCGCADTFQAAYPQCVDCFVQTNQCEQFLGVPSDSGASSILDGIRNVCGLGSAILGGVATSQVSAGISYTYTAEPSQGYPTTTSYGPGGMDLGSAQGASSGAGRVATEFGLLATIVVALWVL</sequence>
<evidence type="ECO:0000313" key="3">
    <source>
        <dbReference type="Proteomes" id="UP000193467"/>
    </source>
</evidence>
<reference evidence="2 3" key="1">
    <citation type="submission" date="2016-07" db="EMBL/GenBank/DDBJ databases">
        <title>Pervasive Adenine N6-methylation of Active Genes in Fungi.</title>
        <authorList>
            <consortium name="DOE Joint Genome Institute"/>
            <person name="Mondo S.J."/>
            <person name="Dannebaum R.O."/>
            <person name="Kuo R.C."/>
            <person name="Labutti K."/>
            <person name="Haridas S."/>
            <person name="Kuo A."/>
            <person name="Salamov A."/>
            <person name="Ahrendt S.R."/>
            <person name="Lipzen A."/>
            <person name="Sullivan W."/>
            <person name="Andreopoulos W.B."/>
            <person name="Clum A."/>
            <person name="Lindquist E."/>
            <person name="Daum C."/>
            <person name="Ramamoorthy G.K."/>
            <person name="Gryganskyi A."/>
            <person name="Culley D."/>
            <person name="Magnuson J.K."/>
            <person name="James T.Y."/>
            <person name="O'Malley M.A."/>
            <person name="Stajich J.E."/>
            <person name="Spatafora J.W."/>
            <person name="Visel A."/>
            <person name="Grigoriev I.V."/>
        </authorList>
    </citation>
    <scope>NUCLEOTIDE SEQUENCE [LARGE SCALE GENOMIC DNA]</scope>
    <source>
        <strain evidence="2 3">62-1032</strain>
    </source>
</reference>
<organism evidence="2 3">
    <name type="scientific">Leucosporidium creatinivorum</name>
    <dbReference type="NCBI Taxonomy" id="106004"/>
    <lineage>
        <taxon>Eukaryota</taxon>
        <taxon>Fungi</taxon>
        <taxon>Dikarya</taxon>
        <taxon>Basidiomycota</taxon>
        <taxon>Pucciniomycotina</taxon>
        <taxon>Microbotryomycetes</taxon>
        <taxon>Leucosporidiales</taxon>
        <taxon>Leucosporidium</taxon>
    </lineage>
</organism>
<gene>
    <name evidence="2" type="ORF">BCR35DRAFT_280386</name>
</gene>
<evidence type="ECO:0000313" key="2">
    <source>
        <dbReference type="EMBL" id="ORY76526.1"/>
    </source>
</evidence>
<protein>
    <recommendedName>
        <fullName evidence="4">Stretch-activated Ca2+-permeable channel component-domain-containing protein</fullName>
    </recommendedName>
</protein>
<dbReference type="AlphaFoldDB" id="A0A1Y2EZI1"/>
<keyword evidence="1" id="KW-0732">Signal</keyword>
<dbReference type="InParanoid" id="A0A1Y2EZI1"/>
<dbReference type="Proteomes" id="UP000193467">
    <property type="component" value="Unassembled WGS sequence"/>
</dbReference>
<proteinExistence type="predicted"/>
<name>A0A1Y2EZI1_9BASI</name>